<dbReference type="Proteomes" id="UP000485058">
    <property type="component" value="Unassembled WGS sequence"/>
</dbReference>
<evidence type="ECO:0000256" key="1">
    <source>
        <dbReference type="SAM" id="MobiDB-lite"/>
    </source>
</evidence>
<comment type="caution">
    <text evidence="2">The sequence shown here is derived from an EMBL/GenBank/DDBJ whole genome shotgun (WGS) entry which is preliminary data.</text>
</comment>
<dbReference type="AlphaFoldDB" id="A0A699ZRC9"/>
<gene>
    <name evidence="2" type="ORF">HaLaN_18167</name>
</gene>
<dbReference type="EMBL" id="BLLF01001732">
    <property type="protein sequence ID" value="GFH20958.1"/>
    <property type="molecule type" value="Genomic_DNA"/>
</dbReference>
<keyword evidence="3" id="KW-1185">Reference proteome</keyword>
<evidence type="ECO:0000313" key="2">
    <source>
        <dbReference type="EMBL" id="GFH20958.1"/>
    </source>
</evidence>
<feature type="region of interest" description="Disordered" evidence="1">
    <location>
        <begin position="24"/>
        <end position="52"/>
    </location>
</feature>
<reference evidence="2 3" key="1">
    <citation type="submission" date="2020-02" db="EMBL/GenBank/DDBJ databases">
        <title>Draft genome sequence of Haematococcus lacustris strain NIES-144.</title>
        <authorList>
            <person name="Morimoto D."/>
            <person name="Nakagawa S."/>
            <person name="Yoshida T."/>
            <person name="Sawayama S."/>
        </authorList>
    </citation>
    <scope>NUCLEOTIDE SEQUENCE [LARGE SCALE GENOMIC DNA]</scope>
    <source>
        <strain evidence="2 3">NIES-144</strain>
    </source>
</reference>
<name>A0A699ZRC9_HAELA</name>
<evidence type="ECO:0000313" key="3">
    <source>
        <dbReference type="Proteomes" id="UP000485058"/>
    </source>
</evidence>
<sequence>MALRALQAEQDRWRVETHSLAYPGKALDDSGLNDWDDEPSERVPPRYPTKTQRASQQMALAVTGLLSAKFQDKVAGLHGQELDAVLDAALLETELGRAAHNARDEVKTYLKQASAGP</sequence>
<accession>A0A699ZRC9</accession>
<proteinExistence type="predicted"/>
<organism evidence="2 3">
    <name type="scientific">Haematococcus lacustris</name>
    <name type="common">Green alga</name>
    <name type="synonym">Haematococcus pluvialis</name>
    <dbReference type="NCBI Taxonomy" id="44745"/>
    <lineage>
        <taxon>Eukaryota</taxon>
        <taxon>Viridiplantae</taxon>
        <taxon>Chlorophyta</taxon>
        <taxon>core chlorophytes</taxon>
        <taxon>Chlorophyceae</taxon>
        <taxon>CS clade</taxon>
        <taxon>Chlamydomonadales</taxon>
        <taxon>Haematococcaceae</taxon>
        <taxon>Haematococcus</taxon>
    </lineage>
</organism>
<protein>
    <submittedName>
        <fullName evidence="2">Uncharacterized protein</fullName>
    </submittedName>
</protein>